<evidence type="ECO:0000313" key="3">
    <source>
        <dbReference type="Proteomes" id="UP001230188"/>
    </source>
</evidence>
<accession>A0AAD7ULS6</accession>
<keyword evidence="3" id="KW-1185">Reference proteome</keyword>
<dbReference type="Gene3D" id="3.40.50.150">
    <property type="entry name" value="Vaccinia Virus protein VP39"/>
    <property type="match status" value="1"/>
</dbReference>
<dbReference type="EMBL" id="JAQMWT010000060">
    <property type="protein sequence ID" value="KAJ8611876.1"/>
    <property type="molecule type" value="Genomic_DNA"/>
</dbReference>
<gene>
    <name evidence="2" type="ORF">CTAYLR_005797</name>
</gene>
<dbReference type="InterPro" id="IPR006342">
    <property type="entry name" value="FkbM_mtfrase"/>
</dbReference>
<comment type="caution">
    <text evidence="2">The sequence shown here is derived from an EMBL/GenBank/DDBJ whole genome shotgun (WGS) entry which is preliminary data.</text>
</comment>
<protein>
    <recommendedName>
        <fullName evidence="1">Methyltransferase FkbM domain-containing protein</fullName>
    </recommendedName>
</protein>
<sequence>MAVLSPSLDGVVSKWLVEKGTWDVHVLAAMSHVVMRSRPCERDDVVLDVGANLGFFGLLAWQANCHVVAFEMQPLMHKAIRTSLCLARRSTVASAGEEKERHFNLVAFPVHEIPWMKVGYRPPRLGHSSNIGGVGLAVVPCEPGASDGCHEMRTVRVDTSVDKFAHGKTVAIAKVDVEGHEFRALLSMYSLFEAERVDNVLFELNPRVQGLETAAATLHYVRSFGFRLYLLPFTYPDASLAWPSIDLEPIFDVDKFVLDVDDGRVDRQERFVDILATRQPEKLGFPSDASLPATIPAGPALTARS</sequence>
<dbReference type="AlphaFoldDB" id="A0AAD7ULS6"/>
<proteinExistence type="predicted"/>
<name>A0AAD7ULS6_9STRA</name>
<reference evidence="2" key="1">
    <citation type="submission" date="2023-01" db="EMBL/GenBank/DDBJ databases">
        <title>Metagenome sequencing of chrysophaentin producing Chrysophaeum taylorii.</title>
        <authorList>
            <person name="Davison J."/>
            <person name="Bewley C."/>
        </authorList>
    </citation>
    <scope>NUCLEOTIDE SEQUENCE</scope>
    <source>
        <strain evidence="2">NIES-1699</strain>
    </source>
</reference>
<organism evidence="2 3">
    <name type="scientific">Chrysophaeum taylorii</name>
    <dbReference type="NCBI Taxonomy" id="2483200"/>
    <lineage>
        <taxon>Eukaryota</taxon>
        <taxon>Sar</taxon>
        <taxon>Stramenopiles</taxon>
        <taxon>Ochrophyta</taxon>
        <taxon>Pelagophyceae</taxon>
        <taxon>Pelagomonadales</taxon>
        <taxon>Pelagomonadaceae</taxon>
        <taxon>Chrysophaeum</taxon>
    </lineage>
</organism>
<dbReference type="InterPro" id="IPR052514">
    <property type="entry name" value="SAM-dependent_MTase"/>
</dbReference>
<dbReference type="PANTHER" id="PTHR34203:SF15">
    <property type="entry name" value="SLL1173 PROTEIN"/>
    <property type="match status" value="1"/>
</dbReference>
<dbReference type="PANTHER" id="PTHR34203">
    <property type="entry name" value="METHYLTRANSFERASE, FKBM FAMILY PROTEIN"/>
    <property type="match status" value="1"/>
</dbReference>
<dbReference type="SUPFAM" id="SSF53335">
    <property type="entry name" value="S-adenosyl-L-methionine-dependent methyltransferases"/>
    <property type="match status" value="1"/>
</dbReference>
<evidence type="ECO:0000259" key="1">
    <source>
        <dbReference type="Pfam" id="PF05050"/>
    </source>
</evidence>
<dbReference type="Proteomes" id="UP001230188">
    <property type="component" value="Unassembled WGS sequence"/>
</dbReference>
<dbReference type="InterPro" id="IPR029063">
    <property type="entry name" value="SAM-dependent_MTases_sf"/>
</dbReference>
<feature type="domain" description="Methyltransferase FkbM" evidence="1">
    <location>
        <begin position="48"/>
        <end position="228"/>
    </location>
</feature>
<dbReference type="Pfam" id="PF05050">
    <property type="entry name" value="Methyltransf_21"/>
    <property type="match status" value="1"/>
</dbReference>
<evidence type="ECO:0000313" key="2">
    <source>
        <dbReference type="EMBL" id="KAJ8611876.1"/>
    </source>
</evidence>